<feature type="domain" description="M23ase beta-sheet core" evidence="3">
    <location>
        <begin position="94"/>
        <end position="196"/>
    </location>
</feature>
<feature type="compositionally biased region" description="Basic and acidic residues" evidence="1">
    <location>
        <begin position="37"/>
        <end position="53"/>
    </location>
</feature>
<proteinExistence type="predicted"/>
<dbReference type="SUPFAM" id="SSF51261">
    <property type="entry name" value="Duplicated hybrid motif"/>
    <property type="match status" value="1"/>
</dbReference>
<organism evidence="4 5">
    <name type="scientific">candidate division WS5 bacterium</name>
    <dbReference type="NCBI Taxonomy" id="2093353"/>
    <lineage>
        <taxon>Bacteria</taxon>
        <taxon>candidate division WS5</taxon>
    </lineage>
</organism>
<dbReference type="PANTHER" id="PTHR21666">
    <property type="entry name" value="PEPTIDASE-RELATED"/>
    <property type="match status" value="1"/>
</dbReference>
<dbReference type="InterPro" id="IPR050570">
    <property type="entry name" value="Cell_wall_metabolism_enzyme"/>
</dbReference>
<comment type="caution">
    <text evidence="4">The sequence shown here is derived from an EMBL/GenBank/DDBJ whole genome shotgun (WGS) entry which is preliminary data.</text>
</comment>
<evidence type="ECO:0000313" key="5">
    <source>
        <dbReference type="Proteomes" id="UP000285655"/>
    </source>
</evidence>
<dbReference type="InterPro" id="IPR011055">
    <property type="entry name" value="Dup_hybrid_motif"/>
</dbReference>
<dbReference type="GO" id="GO:0004222">
    <property type="term" value="F:metalloendopeptidase activity"/>
    <property type="evidence" value="ECO:0007669"/>
    <property type="project" value="TreeGrafter"/>
</dbReference>
<feature type="transmembrane region" description="Helical" evidence="2">
    <location>
        <begin position="7"/>
        <end position="28"/>
    </location>
</feature>
<evidence type="ECO:0000313" key="4">
    <source>
        <dbReference type="EMBL" id="RJO61871.1"/>
    </source>
</evidence>
<gene>
    <name evidence="4" type="ORF">C4544_01620</name>
</gene>
<dbReference type="InterPro" id="IPR016047">
    <property type="entry name" value="M23ase_b-sheet_dom"/>
</dbReference>
<dbReference type="Pfam" id="PF01551">
    <property type="entry name" value="Peptidase_M23"/>
    <property type="match status" value="1"/>
</dbReference>
<dbReference type="AlphaFoldDB" id="A0A419DFG9"/>
<dbReference type="EMBL" id="QZJW01000008">
    <property type="protein sequence ID" value="RJO61871.1"/>
    <property type="molecule type" value="Genomic_DNA"/>
</dbReference>
<reference evidence="4 5" key="1">
    <citation type="journal article" date="2017" name="ISME J.">
        <title>Energy and carbon metabolisms in a deep terrestrial subsurface fluid microbial community.</title>
        <authorList>
            <person name="Momper L."/>
            <person name="Jungbluth S.P."/>
            <person name="Lee M.D."/>
            <person name="Amend J.P."/>
        </authorList>
    </citation>
    <scope>NUCLEOTIDE SEQUENCE [LARGE SCALE GENOMIC DNA]</scope>
    <source>
        <strain evidence="4">SURF_29</strain>
    </source>
</reference>
<keyword evidence="2" id="KW-0472">Membrane</keyword>
<dbReference type="PANTHER" id="PTHR21666:SF270">
    <property type="entry name" value="MUREIN HYDROLASE ACTIVATOR ENVC"/>
    <property type="match status" value="1"/>
</dbReference>
<protein>
    <submittedName>
        <fullName evidence="4">M23 family metallopeptidase</fullName>
    </submittedName>
</protein>
<dbReference type="CDD" id="cd12797">
    <property type="entry name" value="M23_peptidase"/>
    <property type="match status" value="1"/>
</dbReference>
<keyword evidence="2" id="KW-0812">Transmembrane</keyword>
<evidence type="ECO:0000256" key="2">
    <source>
        <dbReference type="SAM" id="Phobius"/>
    </source>
</evidence>
<accession>A0A419DFG9</accession>
<keyword evidence="2" id="KW-1133">Transmembrane helix</keyword>
<dbReference type="Proteomes" id="UP000285655">
    <property type="component" value="Unassembled WGS sequence"/>
</dbReference>
<name>A0A419DFG9_9BACT</name>
<feature type="region of interest" description="Disordered" evidence="1">
    <location>
        <begin position="36"/>
        <end position="59"/>
    </location>
</feature>
<evidence type="ECO:0000256" key="1">
    <source>
        <dbReference type="SAM" id="MobiDB-lite"/>
    </source>
</evidence>
<evidence type="ECO:0000259" key="3">
    <source>
        <dbReference type="Pfam" id="PF01551"/>
    </source>
</evidence>
<dbReference type="Gene3D" id="2.70.70.10">
    <property type="entry name" value="Glucose Permease (Domain IIA)"/>
    <property type="match status" value="1"/>
</dbReference>
<sequence>MKRYFKLEVIAVTLIVLILAGFAAYFLWPSRNFKQSEPQETRHEPEQKEKKDSGQAGMTVEPISNAKTRITKKPFGIYITPQNSPVSGERFTGYHTGTDFEIMPDETDKDVPIYALCTGKIRSKEIISGYGGVILQDCVINEEPVTVLYGHLDIGQAKVKAGEEIKSGERLAPLAPQGSELSGGERKHLHLGIYKGANIDYRGYVQNENELEAWIDIKNYL</sequence>